<evidence type="ECO:0000256" key="1">
    <source>
        <dbReference type="SAM" id="Phobius"/>
    </source>
</evidence>
<feature type="transmembrane region" description="Helical" evidence="1">
    <location>
        <begin position="116"/>
        <end position="133"/>
    </location>
</feature>
<feature type="transmembrane region" description="Helical" evidence="1">
    <location>
        <begin position="92"/>
        <end position="110"/>
    </location>
</feature>
<keyword evidence="1" id="KW-0812">Transmembrane</keyword>
<dbReference type="EMBL" id="CP146609">
    <property type="protein sequence ID" value="WWX22711.1"/>
    <property type="molecule type" value="Genomic_DNA"/>
</dbReference>
<accession>A0ABZ2J0S6</accession>
<proteinExistence type="predicted"/>
<dbReference type="RefSeq" id="WP_338668416.1">
    <property type="nucleotide sequence ID" value="NZ_CP146609.1"/>
</dbReference>
<reference evidence="2 3" key="1">
    <citation type="submission" date="2024-03" db="EMBL/GenBank/DDBJ databases">
        <title>Phenotype and Genome Characterization of a Sulfate-Reducing Bacterium Pseudodesulfovibrio sp. strain 5S69, isolated from Petroleum Reservoir in Tatarstan (Russia).</title>
        <authorList>
            <person name="Bidzhieva S.K."/>
            <person name="Kadnikov V."/>
            <person name="Tourova T.P."/>
            <person name="Samigullina S.R."/>
            <person name="Sokolova D.S."/>
            <person name="Poltaraus A.B."/>
            <person name="Avtukh A.N."/>
            <person name="Tereshina V.M."/>
            <person name="Mardanov A.V."/>
            <person name="Nazina T.N."/>
        </authorList>
    </citation>
    <scope>NUCLEOTIDE SEQUENCE [LARGE SCALE GENOMIC DNA]</scope>
    <source>
        <strain evidence="2 3">5S69</strain>
    </source>
</reference>
<evidence type="ECO:0000313" key="2">
    <source>
        <dbReference type="EMBL" id="WWX22711.1"/>
    </source>
</evidence>
<evidence type="ECO:0000313" key="3">
    <source>
        <dbReference type="Proteomes" id="UP001385389"/>
    </source>
</evidence>
<sequence>MVVTPSSLFALAVSRHRQPWNWSLHCAALVLFGLALFSHGYLMLAASLILLGVGFFELRLDTPPDNRWFRFVRGGVEWEKNWSAAPWNRVKWSRLAFTVLAAGLAVWALWDRELAALMLLAGFAVLAWVVRLNRENGIDP</sequence>
<gene>
    <name evidence="2" type="ORF">V8V93_00600</name>
</gene>
<keyword evidence="3" id="KW-1185">Reference proteome</keyword>
<dbReference type="Proteomes" id="UP001385389">
    <property type="component" value="Chromosome"/>
</dbReference>
<feature type="transmembrane region" description="Helical" evidence="1">
    <location>
        <begin position="27"/>
        <end position="56"/>
    </location>
</feature>
<organism evidence="2 3">
    <name type="scientific">Pseudodesulfovibrio methanolicus</name>
    <dbReference type="NCBI Taxonomy" id="3126690"/>
    <lineage>
        <taxon>Bacteria</taxon>
        <taxon>Pseudomonadati</taxon>
        <taxon>Thermodesulfobacteriota</taxon>
        <taxon>Desulfovibrionia</taxon>
        <taxon>Desulfovibrionales</taxon>
        <taxon>Desulfovibrionaceae</taxon>
    </lineage>
</organism>
<protein>
    <submittedName>
        <fullName evidence="2">Uncharacterized protein</fullName>
    </submittedName>
</protein>
<keyword evidence="1" id="KW-0472">Membrane</keyword>
<name>A0ABZ2J0S6_9BACT</name>
<keyword evidence="1" id="KW-1133">Transmembrane helix</keyword>